<evidence type="ECO:0000313" key="2">
    <source>
        <dbReference type="EMBL" id="GKU87125.1"/>
    </source>
</evidence>
<organism evidence="2 3">
    <name type="scientific">Rubroshorea leprosula</name>
    <dbReference type="NCBI Taxonomy" id="152421"/>
    <lineage>
        <taxon>Eukaryota</taxon>
        <taxon>Viridiplantae</taxon>
        <taxon>Streptophyta</taxon>
        <taxon>Embryophyta</taxon>
        <taxon>Tracheophyta</taxon>
        <taxon>Spermatophyta</taxon>
        <taxon>Magnoliopsida</taxon>
        <taxon>eudicotyledons</taxon>
        <taxon>Gunneridae</taxon>
        <taxon>Pentapetalae</taxon>
        <taxon>rosids</taxon>
        <taxon>malvids</taxon>
        <taxon>Malvales</taxon>
        <taxon>Dipterocarpaceae</taxon>
        <taxon>Rubroshorea</taxon>
    </lineage>
</organism>
<keyword evidence="3" id="KW-1185">Reference proteome</keyword>
<dbReference type="AlphaFoldDB" id="A0AAV5HK45"/>
<accession>A0AAV5HK45</accession>
<protein>
    <submittedName>
        <fullName evidence="2">Uncharacterized protein</fullName>
    </submittedName>
</protein>
<dbReference type="EMBL" id="BPVZ01000002">
    <property type="protein sequence ID" value="GKU87125.1"/>
    <property type="molecule type" value="Genomic_DNA"/>
</dbReference>
<gene>
    <name evidence="2" type="ORF">SLEP1_g1574</name>
</gene>
<feature type="region of interest" description="Disordered" evidence="1">
    <location>
        <begin position="1"/>
        <end position="35"/>
    </location>
</feature>
<comment type="caution">
    <text evidence="2">The sequence shown here is derived from an EMBL/GenBank/DDBJ whole genome shotgun (WGS) entry which is preliminary data.</text>
</comment>
<evidence type="ECO:0000313" key="3">
    <source>
        <dbReference type="Proteomes" id="UP001054252"/>
    </source>
</evidence>
<dbReference type="Proteomes" id="UP001054252">
    <property type="component" value="Unassembled WGS sequence"/>
</dbReference>
<proteinExistence type="predicted"/>
<reference evidence="2 3" key="1">
    <citation type="journal article" date="2021" name="Commun. Biol.">
        <title>The genome of Shorea leprosula (Dipterocarpaceae) highlights the ecological relevance of drought in aseasonal tropical rainforests.</title>
        <authorList>
            <person name="Ng K.K.S."/>
            <person name="Kobayashi M.J."/>
            <person name="Fawcett J.A."/>
            <person name="Hatakeyama M."/>
            <person name="Paape T."/>
            <person name="Ng C.H."/>
            <person name="Ang C.C."/>
            <person name="Tnah L.H."/>
            <person name="Lee C.T."/>
            <person name="Nishiyama T."/>
            <person name="Sese J."/>
            <person name="O'Brien M.J."/>
            <person name="Copetti D."/>
            <person name="Mohd Noor M.I."/>
            <person name="Ong R.C."/>
            <person name="Putra M."/>
            <person name="Sireger I.Z."/>
            <person name="Indrioko S."/>
            <person name="Kosugi Y."/>
            <person name="Izuno A."/>
            <person name="Isagi Y."/>
            <person name="Lee S.L."/>
            <person name="Shimizu K.K."/>
        </authorList>
    </citation>
    <scope>NUCLEOTIDE SEQUENCE [LARGE SCALE GENOMIC DNA]</scope>
    <source>
        <strain evidence="2">214</strain>
    </source>
</reference>
<evidence type="ECO:0000256" key="1">
    <source>
        <dbReference type="SAM" id="MobiDB-lite"/>
    </source>
</evidence>
<name>A0AAV5HK45_9ROSI</name>
<sequence>MVPRMAGRSTRGSRRGQVERRSKRHDKNLDGPALP</sequence>